<name>J9FU82_9ZZZZ</name>
<comment type="caution">
    <text evidence="1">The sequence shown here is derived from an EMBL/GenBank/DDBJ whole genome shotgun (WGS) entry which is preliminary data.</text>
</comment>
<accession>J9FU82</accession>
<reference evidence="1" key="1">
    <citation type="journal article" date="2012" name="PLoS ONE">
        <title>Gene sets for utilization of primary and secondary nutrition supplies in the distal gut of endangered iberian lynx.</title>
        <authorList>
            <person name="Alcaide M."/>
            <person name="Messina E."/>
            <person name="Richter M."/>
            <person name="Bargiela R."/>
            <person name="Peplies J."/>
            <person name="Huws S.A."/>
            <person name="Newbold C.J."/>
            <person name="Golyshin P.N."/>
            <person name="Simon M.A."/>
            <person name="Lopez G."/>
            <person name="Yakimov M.M."/>
            <person name="Ferrer M."/>
        </authorList>
    </citation>
    <scope>NUCLEOTIDE SEQUENCE</scope>
</reference>
<gene>
    <name evidence="1" type="ORF">EVA_20962</name>
</gene>
<organism evidence="1">
    <name type="scientific">gut metagenome</name>
    <dbReference type="NCBI Taxonomy" id="749906"/>
    <lineage>
        <taxon>unclassified sequences</taxon>
        <taxon>metagenomes</taxon>
        <taxon>organismal metagenomes</taxon>
    </lineage>
</organism>
<sequence length="108" mass="12695">MPQSKRRHFAHHSNDIETVGLIQMMISHKGPCRPNQIFFFLPIHGSDSILEVLVATGFHLYEYHFAKPFRHNIDFQRMHPPISCQQCIPLVHQITASRFFSQCTQYQM</sequence>
<dbReference type="EMBL" id="AMCI01008520">
    <property type="protein sequence ID" value="EJW90934.1"/>
    <property type="molecule type" value="Genomic_DNA"/>
</dbReference>
<protein>
    <submittedName>
        <fullName evidence="1">Uncharacterized protein</fullName>
    </submittedName>
</protein>
<proteinExistence type="predicted"/>
<evidence type="ECO:0000313" key="1">
    <source>
        <dbReference type="EMBL" id="EJW90934.1"/>
    </source>
</evidence>
<dbReference type="AlphaFoldDB" id="J9FU82"/>